<evidence type="ECO:0000259" key="1">
    <source>
        <dbReference type="PROSITE" id="PS50948"/>
    </source>
</evidence>
<comment type="caution">
    <text evidence="2">The sequence shown here is derived from an EMBL/GenBank/DDBJ whole genome shotgun (WGS) entry which is preliminary data.</text>
</comment>
<dbReference type="EMBL" id="CAJPWZ010002410">
    <property type="protein sequence ID" value="CAG2238005.1"/>
    <property type="molecule type" value="Genomic_DNA"/>
</dbReference>
<feature type="domain" description="Apple" evidence="1">
    <location>
        <begin position="5"/>
        <end position="83"/>
    </location>
</feature>
<dbReference type="AlphaFoldDB" id="A0A8S3U2Y6"/>
<dbReference type="InterPro" id="IPR003609">
    <property type="entry name" value="Pan_app"/>
</dbReference>
<organism evidence="2 3">
    <name type="scientific">Mytilus edulis</name>
    <name type="common">Blue mussel</name>
    <dbReference type="NCBI Taxonomy" id="6550"/>
    <lineage>
        <taxon>Eukaryota</taxon>
        <taxon>Metazoa</taxon>
        <taxon>Spiralia</taxon>
        <taxon>Lophotrochozoa</taxon>
        <taxon>Mollusca</taxon>
        <taxon>Bivalvia</taxon>
        <taxon>Autobranchia</taxon>
        <taxon>Pteriomorphia</taxon>
        <taxon>Mytilida</taxon>
        <taxon>Mytiloidea</taxon>
        <taxon>Mytilidae</taxon>
        <taxon>Mytilinae</taxon>
        <taxon>Mytilus</taxon>
    </lineage>
</organism>
<keyword evidence="3" id="KW-1185">Reference proteome</keyword>
<dbReference type="Pfam" id="PF00024">
    <property type="entry name" value="PAN_1"/>
    <property type="match status" value="1"/>
</dbReference>
<sequence>MISFCTGCTMELLGETYRVGHGDVEIIVYNEVDKDTCLYTCLVRSKCSHIEYKTFGGRCRLFESVSSMYSSLNPSYSVYIRNCSDGNSMGTFELMYSGTSFSEMNIVVPVPTRISCAFYCHIDTECSAFIYDISLLSCTLLSENAVSGGYYCSTTLQCFLKL</sequence>
<reference evidence="2" key="1">
    <citation type="submission" date="2021-03" db="EMBL/GenBank/DDBJ databases">
        <authorList>
            <person name="Bekaert M."/>
        </authorList>
    </citation>
    <scope>NUCLEOTIDE SEQUENCE</scope>
</reference>
<gene>
    <name evidence="2" type="ORF">MEDL_50438</name>
</gene>
<evidence type="ECO:0000313" key="3">
    <source>
        <dbReference type="Proteomes" id="UP000683360"/>
    </source>
</evidence>
<dbReference type="SUPFAM" id="SSF57414">
    <property type="entry name" value="Hairpin loop containing domain-like"/>
    <property type="match status" value="1"/>
</dbReference>
<dbReference type="Proteomes" id="UP000683360">
    <property type="component" value="Unassembled WGS sequence"/>
</dbReference>
<protein>
    <recommendedName>
        <fullName evidence="1">Apple domain-containing protein</fullName>
    </recommendedName>
</protein>
<dbReference type="PROSITE" id="PS50948">
    <property type="entry name" value="PAN"/>
    <property type="match status" value="1"/>
</dbReference>
<accession>A0A8S3U2Y6</accession>
<proteinExistence type="predicted"/>
<name>A0A8S3U2Y6_MYTED</name>
<evidence type="ECO:0000313" key="2">
    <source>
        <dbReference type="EMBL" id="CAG2238005.1"/>
    </source>
</evidence>